<feature type="DNA-binding region" description="H-T-H motif" evidence="4">
    <location>
        <begin position="38"/>
        <end position="57"/>
    </location>
</feature>
<dbReference type="PANTHER" id="PTHR30055">
    <property type="entry name" value="HTH-TYPE TRANSCRIPTIONAL REGULATOR RUTR"/>
    <property type="match status" value="1"/>
</dbReference>
<keyword evidence="1" id="KW-0805">Transcription regulation</keyword>
<dbReference type="InterPro" id="IPR036271">
    <property type="entry name" value="Tet_transcr_reg_TetR-rel_C_sf"/>
</dbReference>
<dbReference type="Pfam" id="PF00440">
    <property type="entry name" value="TetR_N"/>
    <property type="match status" value="1"/>
</dbReference>
<dbReference type="Gene3D" id="1.10.357.10">
    <property type="entry name" value="Tetracycline Repressor, domain 2"/>
    <property type="match status" value="1"/>
</dbReference>
<evidence type="ECO:0000256" key="2">
    <source>
        <dbReference type="ARBA" id="ARBA00023125"/>
    </source>
</evidence>
<dbReference type="InterPro" id="IPR009057">
    <property type="entry name" value="Homeodomain-like_sf"/>
</dbReference>
<feature type="domain" description="HTH tetR-type" evidence="5">
    <location>
        <begin position="16"/>
        <end position="75"/>
    </location>
</feature>
<dbReference type="InterPro" id="IPR001647">
    <property type="entry name" value="HTH_TetR"/>
</dbReference>
<evidence type="ECO:0000313" key="7">
    <source>
        <dbReference type="Proteomes" id="UP001500483"/>
    </source>
</evidence>
<comment type="caution">
    <text evidence="6">The sequence shown here is derived from an EMBL/GenBank/DDBJ whole genome shotgun (WGS) entry which is preliminary data.</text>
</comment>
<name>A0ABP6RUU9_9PSEU</name>
<reference evidence="7" key="1">
    <citation type="journal article" date="2019" name="Int. J. Syst. Evol. Microbiol.">
        <title>The Global Catalogue of Microorganisms (GCM) 10K type strain sequencing project: providing services to taxonomists for standard genome sequencing and annotation.</title>
        <authorList>
            <consortium name="The Broad Institute Genomics Platform"/>
            <consortium name="The Broad Institute Genome Sequencing Center for Infectious Disease"/>
            <person name="Wu L."/>
            <person name="Ma J."/>
        </authorList>
    </citation>
    <scope>NUCLEOTIDE SEQUENCE [LARGE SCALE GENOMIC DNA]</scope>
    <source>
        <strain evidence="7">JCM 9687</strain>
    </source>
</reference>
<keyword evidence="3" id="KW-0804">Transcription</keyword>
<sequence>MRERRALLTPQRTDARRNREIILRAADEAFAEGSEPVQIEEIARRAGLGRATVYRHFSDRHALATTVAAHRIDALARLVDGAEREHRPFRELLHVVLSDLVVRRPLVNLIRQLPEQEQQRFADALVTVLTPAFHRAQAAAEVRTDLDPADLVLVLEMVEGALASKLPRADDAVRKLIAVTLDGLCPRPG</sequence>
<keyword evidence="2 4" id="KW-0238">DNA-binding</keyword>
<dbReference type="PANTHER" id="PTHR30055:SF234">
    <property type="entry name" value="HTH-TYPE TRANSCRIPTIONAL REGULATOR BETI"/>
    <property type="match status" value="1"/>
</dbReference>
<dbReference type="Proteomes" id="UP001500483">
    <property type="component" value="Unassembled WGS sequence"/>
</dbReference>
<accession>A0ABP6RUU9</accession>
<dbReference type="InterPro" id="IPR050109">
    <property type="entry name" value="HTH-type_TetR-like_transc_reg"/>
</dbReference>
<evidence type="ECO:0000256" key="3">
    <source>
        <dbReference type="ARBA" id="ARBA00023163"/>
    </source>
</evidence>
<proteinExistence type="predicted"/>
<gene>
    <name evidence="6" type="ORF">GCM10020366_40820</name>
</gene>
<organism evidence="6 7">
    <name type="scientific">Saccharopolyspora gregorii</name>
    <dbReference type="NCBI Taxonomy" id="33914"/>
    <lineage>
        <taxon>Bacteria</taxon>
        <taxon>Bacillati</taxon>
        <taxon>Actinomycetota</taxon>
        <taxon>Actinomycetes</taxon>
        <taxon>Pseudonocardiales</taxon>
        <taxon>Pseudonocardiaceae</taxon>
        <taxon>Saccharopolyspora</taxon>
    </lineage>
</organism>
<dbReference type="PRINTS" id="PR00455">
    <property type="entry name" value="HTHTETR"/>
</dbReference>
<dbReference type="EMBL" id="BAAAYK010000038">
    <property type="protein sequence ID" value="GAA3360515.1"/>
    <property type="molecule type" value="Genomic_DNA"/>
</dbReference>
<evidence type="ECO:0000259" key="5">
    <source>
        <dbReference type="PROSITE" id="PS50977"/>
    </source>
</evidence>
<dbReference type="PROSITE" id="PS50977">
    <property type="entry name" value="HTH_TETR_2"/>
    <property type="match status" value="1"/>
</dbReference>
<evidence type="ECO:0000256" key="1">
    <source>
        <dbReference type="ARBA" id="ARBA00023015"/>
    </source>
</evidence>
<dbReference type="RefSeq" id="WP_258341785.1">
    <property type="nucleotide sequence ID" value="NZ_BAAAYK010000038.1"/>
</dbReference>
<dbReference type="SUPFAM" id="SSF48498">
    <property type="entry name" value="Tetracyclin repressor-like, C-terminal domain"/>
    <property type="match status" value="1"/>
</dbReference>
<evidence type="ECO:0000256" key="4">
    <source>
        <dbReference type="PROSITE-ProRule" id="PRU00335"/>
    </source>
</evidence>
<protein>
    <submittedName>
        <fullName evidence="6">TetR/AcrR family transcriptional regulator</fullName>
    </submittedName>
</protein>
<evidence type="ECO:0000313" key="6">
    <source>
        <dbReference type="EMBL" id="GAA3360515.1"/>
    </source>
</evidence>
<keyword evidence="7" id="KW-1185">Reference proteome</keyword>
<dbReference type="SUPFAM" id="SSF46689">
    <property type="entry name" value="Homeodomain-like"/>
    <property type="match status" value="1"/>
</dbReference>